<proteinExistence type="predicted"/>
<evidence type="ECO:0000313" key="2">
    <source>
        <dbReference type="EMBL" id="SVC23912.1"/>
    </source>
</evidence>
<dbReference type="SUPFAM" id="SSF52096">
    <property type="entry name" value="ClpP/crotonase"/>
    <property type="match status" value="1"/>
</dbReference>
<feature type="non-terminal residue" evidence="2">
    <location>
        <position position="1"/>
    </location>
</feature>
<dbReference type="InterPro" id="IPR029045">
    <property type="entry name" value="ClpP/crotonase-like_dom_sf"/>
</dbReference>
<dbReference type="Gene3D" id="3.90.226.10">
    <property type="entry name" value="2-enoyl-CoA Hydratase, Chain A, domain 1"/>
    <property type="match status" value="1"/>
</dbReference>
<sequence>RLAGVLDINASVKAARFVRFCDAFNIPIITLIDVPGFMPGTLQEHNGIIRHGAKLIYAYAEATVPKISVIIRKAYGGAYIVMSSKNLKGDINYSWPTGELAVMGAEGAVNIIHRNKLKSSNSDNLVKADLIEDYEDKFMNPYVAASTGILDDVIDPSETRSKIITGLNMLANKRDTLPPKKHGTIPL</sequence>
<dbReference type="GO" id="GO:0004658">
    <property type="term" value="F:propionyl-CoA carboxylase activity"/>
    <property type="evidence" value="ECO:0007669"/>
    <property type="project" value="TreeGrafter"/>
</dbReference>
<evidence type="ECO:0000259" key="1">
    <source>
        <dbReference type="PROSITE" id="PS50989"/>
    </source>
</evidence>
<dbReference type="InterPro" id="IPR011763">
    <property type="entry name" value="COA_CT_C"/>
</dbReference>
<organism evidence="2">
    <name type="scientific">marine metagenome</name>
    <dbReference type="NCBI Taxonomy" id="408172"/>
    <lineage>
        <taxon>unclassified sequences</taxon>
        <taxon>metagenomes</taxon>
        <taxon>ecological metagenomes</taxon>
    </lineage>
</organism>
<dbReference type="AlphaFoldDB" id="A0A382KKM8"/>
<dbReference type="PANTHER" id="PTHR43842:SF2">
    <property type="entry name" value="PROPIONYL-COA CARBOXYLASE BETA CHAIN, MITOCHONDRIAL"/>
    <property type="match status" value="1"/>
</dbReference>
<feature type="domain" description="CoA carboxyltransferase C-terminal" evidence="1">
    <location>
        <begin position="1"/>
        <end position="169"/>
    </location>
</feature>
<dbReference type="EMBL" id="UINC01080714">
    <property type="protein sequence ID" value="SVC23912.1"/>
    <property type="molecule type" value="Genomic_DNA"/>
</dbReference>
<name>A0A382KKM8_9ZZZZ</name>
<dbReference type="Pfam" id="PF01039">
    <property type="entry name" value="Carboxyl_trans"/>
    <property type="match status" value="1"/>
</dbReference>
<dbReference type="PANTHER" id="PTHR43842">
    <property type="entry name" value="PROPIONYL-COA CARBOXYLASE BETA CHAIN"/>
    <property type="match status" value="1"/>
</dbReference>
<gene>
    <name evidence="2" type="ORF">METZ01_LOCUS276766</name>
</gene>
<protein>
    <recommendedName>
        <fullName evidence="1">CoA carboxyltransferase C-terminal domain-containing protein</fullName>
    </recommendedName>
</protein>
<dbReference type="InterPro" id="IPR051047">
    <property type="entry name" value="AccD/PCCB"/>
</dbReference>
<accession>A0A382KKM8</accession>
<dbReference type="InterPro" id="IPR034733">
    <property type="entry name" value="AcCoA_carboxyl_beta"/>
</dbReference>
<reference evidence="2" key="1">
    <citation type="submission" date="2018-05" db="EMBL/GenBank/DDBJ databases">
        <authorList>
            <person name="Lanie J.A."/>
            <person name="Ng W.-L."/>
            <person name="Kazmierczak K.M."/>
            <person name="Andrzejewski T.M."/>
            <person name="Davidsen T.M."/>
            <person name="Wayne K.J."/>
            <person name="Tettelin H."/>
            <person name="Glass J.I."/>
            <person name="Rusch D."/>
            <person name="Podicherti R."/>
            <person name="Tsui H.-C.T."/>
            <person name="Winkler M.E."/>
        </authorList>
    </citation>
    <scope>NUCLEOTIDE SEQUENCE</scope>
</reference>
<dbReference type="PROSITE" id="PS50989">
    <property type="entry name" value="COA_CT_CTER"/>
    <property type="match status" value="1"/>
</dbReference>